<keyword evidence="4 9" id="KW-0812">Transmembrane</keyword>
<dbReference type="GO" id="GO:0005886">
    <property type="term" value="C:plasma membrane"/>
    <property type="evidence" value="ECO:0007669"/>
    <property type="project" value="UniProtKB-SubCell"/>
</dbReference>
<feature type="transmembrane region" description="Helical" evidence="9">
    <location>
        <begin position="79"/>
        <end position="104"/>
    </location>
</feature>
<sequence>MRLIALKFLRDVPAVMGLAIVLFGLFVAVFATELAPHPEAAFQSNLLARFKPPSAEFWFGTDNLGRDIFSRVVLGTQSAFVIALTVVGSAMLIGVPLGLFAGYLGGWRSELIMRVTDVVLAVPQLILALALAQLMKPGLSTAMLALALTYWPFFTRTVYAETRRLRTSLFVEALQGVGASTVRIVFLHILPNAASPIIVRATIGMGFTILTAAVLGFLGVGATPPDPDWGLAIAESRKFLPETWWFATFPGLAILIAVLGFNLLGDGLRDLVDPRLRRSR</sequence>
<evidence type="ECO:0000256" key="8">
    <source>
        <dbReference type="ARBA" id="ARBA00023136"/>
    </source>
</evidence>
<feature type="transmembrane region" description="Helical" evidence="9">
    <location>
        <begin position="138"/>
        <end position="159"/>
    </location>
</feature>
<feature type="transmembrane region" description="Helical" evidence="9">
    <location>
        <begin position="12"/>
        <end position="31"/>
    </location>
</feature>
<feature type="transmembrane region" description="Helical" evidence="9">
    <location>
        <begin position="243"/>
        <end position="265"/>
    </location>
</feature>
<keyword evidence="3" id="KW-1003">Cell membrane</keyword>
<feature type="transmembrane region" description="Helical" evidence="9">
    <location>
        <begin position="197"/>
        <end position="223"/>
    </location>
</feature>
<keyword evidence="12" id="KW-1185">Reference proteome</keyword>
<evidence type="ECO:0000256" key="3">
    <source>
        <dbReference type="ARBA" id="ARBA00022475"/>
    </source>
</evidence>
<evidence type="ECO:0000313" key="11">
    <source>
        <dbReference type="EMBL" id="GEP55856.1"/>
    </source>
</evidence>
<proteinExistence type="inferred from homology"/>
<dbReference type="OrthoDB" id="9774870at2"/>
<gene>
    <name evidence="11" type="ORF">RSO01_30220</name>
</gene>
<comment type="similarity">
    <text evidence="9">Belongs to the binding-protein-dependent transport system permease family.</text>
</comment>
<evidence type="ECO:0000256" key="2">
    <source>
        <dbReference type="ARBA" id="ARBA00022448"/>
    </source>
</evidence>
<feature type="domain" description="ABC transmembrane type-1" evidence="10">
    <location>
        <begin position="76"/>
        <end position="265"/>
    </location>
</feature>
<comment type="caution">
    <text evidence="11">The sequence shown here is derived from an EMBL/GenBank/DDBJ whole genome shotgun (WGS) entry which is preliminary data.</text>
</comment>
<dbReference type="RefSeq" id="WP_147149939.1">
    <property type="nucleotide sequence ID" value="NZ_BKAJ01000048.1"/>
</dbReference>
<name>A0A512NA53_9HYPH</name>
<dbReference type="InterPro" id="IPR035906">
    <property type="entry name" value="MetI-like_sf"/>
</dbReference>
<dbReference type="GO" id="GO:0015031">
    <property type="term" value="P:protein transport"/>
    <property type="evidence" value="ECO:0007669"/>
    <property type="project" value="UniProtKB-KW"/>
</dbReference>
<accession>A0A512NA53</accession>
<dbReference type="PANTHER" id="PTHR43386">
    <property type="entry name" value="OLIGOPEPTIDE TRANSPORT SYSTEM PERMEASE PROTEIN APPC"/>
    <property type="match status" value="1"/>
</dbReference>
<evidence type="ECO:0000256" key="9">
    <source>
        <dbReference type="RuleBase" id="RU363032"/>
    </source>
</evidence>
<evidence type="ECO:0000256" key="5">
    <source>
        <dbReference type="ARBA" id="ARBA00022856"/>
    </source>
</evidence>
<dbReference type="InterPro" id="IPR000515">
    <property type="entry name" value="MetI-like"/>
</dbReference>
<dbReference type="PROSITE" id="PS50928">
    <property type="entry name" value="ABC_TM1"/>
    <property type="match status" value="1"/>
</dbReference>
<keyword evidence="2 9" id="KW-0813">Transport</keyword>
<dbReference type="PANTHER" id="PTHR43386:SF1">
    <property type="entry name" value="D,D-DIPEPTIDE TRANSPORT SYSTEM PERMEASE PROTEIN DDPC-RELATED"/>
    <property type="match status" value="1"/>
</dbReference>
<reference evidence="11 12" key="1">
    <citation type="submission" date="2019-07" db="EMBL/GenBank/DDBJ databases">
        <title>Whole genome shotgun sequence of Reyranella soli NBRC 108950.</title>
        <authorList>
            <person name="Hosoyama A."/>
            <person name="Uohara A."/>
            <person name="Ohji S."/>
            <person name="Ichikawa N."/>
        </authorList>
    </citation>
    <scope>NUCLEOTIDE SEQUENCE [LARGE SCALE GENOMIC DNA]</scope>
    <source>
        <strain evidence="11 12">NBRC 108950</strain>
    </source>
</reference>
<dbReference type="EMBL" id="BKAJ01000048">
    <property type="protein sequence ID" value="GEP55856.1"/>
    <property type="molecule type" value="Genomic_DNA"/>
</dbReference>
<evidence type="ECO:0000256" key="7">
    <source>
        <dbReference type="ARBA" id="ARBA00022989"/>
    </source>
</evidence>
<evidence type="ECO:0000256" key="6">
    <source>
        <dbReference type="ARBA" id="ARBA00022927"/>
    </source>
</evidence>
<keyword evidence="6" id="KW-0653">Protein transport</keyword>
<dbReference type="AlphaFoldDB" id="A0A512NA53"/>
<keyword evidence="8 9" id="KW-0472">Membrane</keyword>
<evidence type="ECO:0000259" key="10">
    <source>
        <dbReference type="PROSITE" id="PS50928"/>
    </source>
</evidence>
<feature type="transmembrane region" description="Helical" evidence="9">
    <location>
        <begin position="111"/>
        <end position="132"/>
    </location>
</feature>
<keyword evidence="5" id="KW-0571">Peptide transport</keyword>
<dbReference type="SUPFAM" id="SSF161098">
    <property type="entry name" value="MetI-like"/>
    <property type="match status" value="1"/>
</dbReference>
<evidence type="ECO:0000256" key="1">
    <source>
        <dbReference type="ARBA" id="ARBA00004651"/>
    </source>
</evidence>
<dbReference type="Gene3D" id="1.10.3720.10">
    <property type="entry name" value="MetI-like"/>
    <property type="match status" value="1"/>
</dbReference>
<dbReference type="GO" id="GO:0055085">
    <property type="term" value="P:transmembrane transport"/>
    <property type="evidence" value="ECO:0007669"/>
    <property type="project" value="InterPro"/>
</dbReference>
<dbReference type="CDD" id="cd06261">
    <property type="entry name" value="TM_PBP2"/>
    <property type="match status" value="1"/>
</dbReference>
<comment type="subcellular location">
    <subcellularLocation>
        <location evidence="1 9">Cell membrane</location>
        <topology evidence="1 9">Multi-pass membrane protein</topology>
    </subcellularLocation>
</comment>
<evidence type="ECO:0000313" key="12">
    <source>
        <dbReference type="Proteomes" id="UP000321058"/>
    </source>
</evidence>
<dbReference type="InterPro" id="IPR050366">
    <property type="entry name" value="BP-dependent_transpt_permease"/>
</dbReference>
<organism evidence="11 12">
    <name type="scientific">Reyranella soli</name>
    <dbReference type="NCBI Taxonomy" id="1230389"/>
    <lineage>
        <taxon>Bacteria</taxon>
        <taxon>Pseudomonadati</taxon>
        <taxon>Pseudomonadota</taxon>
        <taxon>Alphaproteobacteria</taxon>
        <taxon>Hyphomicrobiales</taxon>
        <taxon>Reyranellaceae</taxon>
        <taxon>Reyranella</taxon>
    </lineage>
</organism>
<protein>
    <submittedName>
        <fullName evidence="11">Cytochrome c550</fullName>
    </submittedName>
</protein>
<evidence type="ECO:0000256" key="4">
    <source>
        <dbReference type="ARBA" id="ARBA00022692"/>
    </source>
</evidence>
<dbReference type="Pfam" id="PF00528">
    <property type="entry name" value="BPD_transp_1"/>
    <property type="match status" value="1"/>
</dbReference>
<dbReference type="GO" id="GO:0015833">
    <property type="term" value="P:peptide transport"/>
    <property type="evidence" value="ECO:0007669"/>
    <property type="project" value="UniProtKB-KW"/>
</dbReference>
<dbReference type="Proteomes" id="UP000321058">
    <property type="component" value="Unassembled WGS sequence"/>
</dbReference>
<keyword evidence="7 9" id="KW-1133">Transmembrane helix</keyword>